<reference evidence="3" key="1">
    <citation type="submission" date="2019-06" db="EMBL/GenBank/DDBJ databases">
        <authorList>
            <person name="Broberg M."/>
        </authorList>
    </citation>
    <scope>NUCLEOTIDE SEQUENCE [LARGE SCALE GENOMIC DNA]</scope>
</reference>
<evidence type="ECO:0000313" key="3">
    <source>
        <dbReference type="Proteomes" id="UP000754883"/>
    </source>
</evidence>
<evidence type="ECO:0000256" key="1">
    <source>
        <dbReference type="SAM" id="MobiDB-lite"/>
    </source>
</evidence>
<protein>
    <submittedName>
        <fullName evidence="2">Uncharacterized protein</fullName>
    </submittedName>
</protein>
<feature type="region of interest" description="Disordered" evidence="1">
    <location>
        <begin position="658"/>
        <end position="687"/>
    </location>
</feature>
<feature type="region of interest" description="Disordered" evidence="1">
    <location>
        <begin position="501"/>
        <end position="602"/>
    </location>
</feature>
<feature type="compositionally biased region" description="Low complexity" evidence="1">
    <location>
        <begin position="506"/>
        <end position="541"/>
    </location>
</feature>
<keyword evidence="3" id="KW-1185">Reference proteome</keyword>
<organism evidence="2 3">
    <name type="scientific">Clonostachys byssicola</name>
    <dbReference type="NCBI Taxonomy" id="160290"/>
    <lineage>
        <taxon>Eukaryota</taxon>
        <taxon>Fungi</taxon>
        <taxon>Dikarya</taxon>
        <taxon>Ascomycota</taxon>
        <taxon>Pezizomycotina</taxon>
        <taxon>Sordariomycetes</taxon>
        <taxon>Hypocreomycetidae</taxon>
        <taxon>Hypocreales</taxon>
        <taxon>Bionectriaceae</taxon>
        <taxon>Clonostachys</taxon>
    </lineage>
</organism>
<proteinExistence type="predicted"/>
<name>A0A9N9U6F5_9HYPO</name>
<dbReference type="OrthoDB" id="5312133at2759"/>
<dbReference type="Proteomes" id="UP000754883">
    <property type="component" value="Unassembled WGS sequence"/>
</dbReference>
<evidence type="ECO:0000313" key="2">
    <source>
        <dbReference type="EMBL" id="CAG9979262.1"/>
    </source>
</evidence>
<dbReference type="PANTHER" id="PTHR42055:SF1">
    <property type="entry name" value="YALI0E03476P"/>
    <property type="match status" value="1"/>
</dbReference>
<gene>
    <name evidence="2" type="ORF">CBYS24578_00004769</name>
</gene>
<dbReference type="PANTHER" id="PTHR42055">
    <property type="entry name" value="YALI0E03476P"/>
    <property type="match status" value="1"/>
</dbReference>
<dbReference type="AlphaFoldDB" id="A0A9N9U6F5"/>
<accession>A0A9N9U6F5</accession>
<feature type="compositionally biased region" description="Basic and acidic residues" evidence="1">
    <location>
        <begin position="542"/>
        <end position="584"/>
    </location>
</feature>
<comment type="caution">
    <text evidence="2">The sequence shown here is derived from an EMBL/GenBank/DDBJ whole genome shotgun (WGS) entry which is preliminary data.</text>
</comment>
<dbReference type="EMBL" id="CABFNO020001301">
    <property type="protein sequence ID" value="CAG9979262.1"/>
    <property type="molecule type" value="Genomic_DNA"/>
</dbReference>
<reference evidence="2 3" key="2">
    <citation type="submission" date="2021-10" db="EMBL/GenBank/DDBJ databases">
        <authorList>
            <person name="Piombo E."/>
        </authorList>
    </citation>
    <scope>NUCLEOTIDE SEQUENCE [LARGE SCALE GENOMIC DNA]</scope>
</reference>
<sequence>MPRSRLCTRRRFTARPTLLLALVSFFAIIGITTLTSRIPPSPGLSHDQNKKITSHVTDYLKKSSLNPFRQPLHAPPPQKDDEYKGSSWWADWKWLSVPFSSYLTLDEDRSILPPLARRPPVYCYYDATVKKTKDEKDAESELLLTWRRAWWAQGFWPVILSAAEAMNNPNYDLVQRLSLDPAMKDDLMRWLAWEAMGDGLLAHSTVLPMASRQDPLIQYLRRGEYPKLSTWKNLDGGLVAGHKTELSAAIHALVGSSDLKDKKTVVSALSDKEIAIEKATNSLASYTSGIIEERYSEILAKEGESKTKQLQSLNKLMNSHLHHTWRSAFPKGIEVLKPFPEHTGPLIGRSMRLAEYLLSCPETPIPSSCPPNAPKCTPCGEGQQQQGSKGARISTPAQYHNATDHFTIGTVPHPWTLATLSNLRERLDVPWIRRESKRDPWLDEVMRDLLGGPASRGVQIMRFKQAVAGDGALAYTFWFPAEDMPVELNWQFGFDIPKSALDDPKTGGTDSSSSDTASSTESSTGSSSTVDAAAAATTTATAEKRADEEKKESKDKDSKEKDSKDKDSKDKESQNKDTKEKESTDSEPQNSPEVVEDVGVKEQRLFDNAKKLIALTKSTDETKLRASLEAWSMADTEIWKFTRAFQARRIKVRTDWEKEEAAYSRGAGTEGGRTSWSRWQDHKGDKQ</sequence>